<evidence type="ECO:0000256" key="6">
    <source>
        <dbReference type="ARBA" id="ARBA00023065"/>
    </source>
</evidence>
<name>A0A1S3JHF7_LINAN</name>
<evidence type="ECO:0000256" key="4">
    <source>
        <dbReference type="ARBA" id="ARBA00022547"/>
    </source>
</evidence>
<accession>A0A1S3JHF7</accession>
<dbReference type="Pfam" id="PF10206">
    <property type="entry name" value="WRW"/>
    <property type="match status" value="1"/>
</dbReference>
<comment type="similarity">
    <text evidence="2">Belongs to the ATPase F chain family.</text>
</comment>
<evidence type="ECO:0000256" key="7">
    <source>
        <dbReference type="ARBA" id="ARBA00023128"/>
    </source>
</evidence>
<evidence type="ECO:0000256" key="10">
    <source>
        <dbReference type="SAM" id="Phobius"/>
    </source>
</evidence>
<keyword evidence="11" id="KW-1185">Reference proteome</keyword>
<dbReference type="OMA" id="PAEYNRA"/>
<dbReference type="PANTHER" id="PTHR13080">
    <property type="entry name" value="ATP SYNTHASE F CHAIN, MITOCHONDRIAL-RELATED"/>
    <property type="match status" value="1"/>
</dbReference>
<evidence type="ECO:0000256" key="2">
    <source>
        <dbReference type="ARBA" id="ARBA00005895"/>
    </source>
</evidence>
<keyword evidence="4" id="KW-0138">CF(0)</keyword>
<dbReference type="GO" id="GO:0031966">
    <property type="term" value="C:mitochondrial membrane"/>
    <property type="evidence" value="ECO:0007669"/>
    <property type="project" value="UniProtKB-SubCell"/>
</dbReference>
<evidence type="ECO:0000313" key="12">
    <source>
        <dbReference type="RefSeq" id="XP_013409793.1"/>
    </source>
</evidence>
<dbReference type="STRING" id="7574.A0A1S3JHF7"/>
<keyword evidence="6" id="KW-0406">Ion transport</keyword>
<dbReference type="Proteomes" id="UP000085678">
    <property type="component" value="Unplaced"/>
</dbReference>
<dbReference type="GO" id="GO:0042776">
    <property type="term" value="P:proton motive force-driven mitochondrial ATP synthesis"/>
    <property type="evidence" value="ECO:0007669"/>
    <property type="project" value="TreeGrafter"/>
</dbReference>
<dbReference type="FunCoup" id="A0A1S3JHF7">
    <property type="interactions" value="629"/>
</dbReference>
<reference evidence="12" key="1">
    <citation type="submission" date="2025-08" db="UniProtKB">
        <authorList>
            <consortium name="RefSeq"/>
        </authorList>
    </citation>
    <scope>IDENTIFICATION</scope>
    <source>
        <tissue evidence="12">Gonads</tissue>
    </source>
</reference>
<keyword evidence="9" id="KW-0066">ATP synthesis</keyword>
<evidence type="ECO:0000256" key="3">
    <source>
        <dbReference type="ARBA" id="ARBA00022448"/>
    </source>
</evidence>
<keyword evidence="3" id="KW-0813">Transport</keyword>
<dbReference type="GeneID" id="106173270"/>
<evidence type="ECO:0000256" key="9">
    <source>
        <dbReference type="ARBA" id="ARBA00023310"/>
    </source>
</evidence>
<keyword evidence="7" id="KW-0496">Mitochondrion</keyword>
<dbReference type="InterPro" id="IPR019344">
    <property type="entry name" value="F1F0-ATPsyn_F_prd"/>
</dbReference>
<gene>
    <name evidence="12" type="primary">LOC106173270</name>
</gene>
<organism evidence="11 12">
    <name type="scientific">Lingula anatina</name>
    <name type="common">Brachiopod</name>
    <name type="synonym">Lingula unguis</name>
    <dbReference type="NCBI Taxonomy" id="7574"/>
    <lineage>
        <taxon>Eukaryota</taxon>
        <taxon>Metazoa</taxon>
        <taxon>Spiralia</taxon>
        <taxon>Lophotrochozoa</taxon>
        <taxon>Brachiopoda</taxon>
        <taxon>Linguliformea</taxon>
        <taxon>Lingulata</taxon>
        <taxon>Lingulida</taxon>
        <taxon>Linguloidea</taxon>
        <taxon>Lingulidae</taxon>
        <taxon>Lingula</taxon>
    </lineage>
</organism>
<dbReference type="OrthoDB" id="8921675at2759"/>
<proteinExistence type="inferred from homology"/>
<dbReference type="InParanoid" id="A0A1S3JHF7"/>
<keyword evidence="10" id="KW-0812">Transmembrane</keyword>
<evidence type="ECO:0000256" key="8">
    <source>
        <dbReference type="ARBA" id="ARBA00023136"/>
    </source>
</evidence>
<dbReference type="RefSeq" id="XP_013409793.1">
    <property type="nucleotide sequence ID" value="XM_013554339.1"/>
</dbReference>
<protein>
    <submittedName>
        <fullName evidence="12">ATP synthase subunit f, mitochondrial</fullName>
    </submittedName>
</protein>
<dbReference type="GO" id="GO:0045259">
    <property type="term" value="C:proton-transporting ATP synthase complex"/>
    <property type="evidence" value="ECO:0007669"/>
    <property type="project" value="UniProtKB-KW"/>
</dbReference>
<evidence type="ECO:0000256" key="1">
    <source>
        <dbReference type="ARBA" id="ARBA00004325"/>
    </source>
</evidence>
<dbReference type="GO" id="GO:0046933">
    <property type="term" value="F:proton-transporting ATP synthase activity, rotational mechanism"/>
    <property type="evidence" value="ECO:0007669"/>
    <property type="project" value="TreeGrafter"/>
</dbReference>
<evidence type="ECO:0000256" key="5">
    <source>
        <dbReference type="ARBA" id="ARBA00022781"/>
    </source>
</evidence>
<dbReference type="KEGG" id="lak:106173270"/>
<keyword evidence="10" id="KW-1133">Transmembrane helix</keyword>
<keyword evidence="8 10" id="KW-0472">Membrane</keyword>
<evidence type="ECO:0000313" key="11">
    <source>
        <dbReference type="Proteomes" id="UP000085678"/>
    </source>
</evidence>
<dbReference type="AlphaFoldDB" id="A0A1S3JHF7"/>
<dbReference type="PANTHER" id="PTHR13080:SF20">
    <property type="entry name" value="ATP SYNTHASE SUBUNIT F, MITOCHONDRIAL-RELATED"/>
    <property type="match status" value="1"/>
</dbReference>
<keyword evidence="5" id="KW-0375">Hydrogen ion transport</keyword>
<comment type="subcellular location">
    <subcellularLocation>
        <location evidence="1">Mitochondrion membrane</location>
    </subcellularLocation>
</comment>
<sequence>MATWKDWFNKHFTTSGQGINKYPVGYKAEIHGPYVEYRYYGPKDTPFEDVKLGDLRSWLARRKKTPGAILGAISRGQQRWSRAYFNARYPSYVPVMQLVTTLFLLSSLILYRVKIVPEQACKYH</sequence>
<feature type="transmembrane region" description="Helical" evidence="10">
    <location>
        <begin position="92"/>
        <end position="113"/>
    </location>
</feature>